<dbReference type="InterPro" id="IPR036047">
    <property type="entry name" value="F-box-like_dom_sf"/>
</dbReference>
<dbReference type="CDD" id="cd09917">
    <property type="entry name" value="F-box_SF"/>
    <property type="match status" value="1"/>
</dbReference>
<keyword evidence="2" id="KW-1185">Reference proteome</keyword>
<gene>
    <name evidence="1" type="primary">5566289</name>
</gene>
<sequence>MASKRRSKSTIVLPNEIWLEIFEKLDSASLLNLTLVCKHWNKLIFSHMADRFVLKFDMDQLKFPQAVSGMVPDRHYRHLCVRSFRLNSLNYLLDIVGQLAADLDSLKLCLQMLECQILDQLLPLCKRLKNLNIKFTYFEHGETIGSQKSVSSRINSLKLNVQNHASTYKPISLEKALWPYISKARQLDIVVHGPQDLDILRSMASELKVLKATVDYATVNMFFKLRLPALTSLDLSVNYQKYDSATYCETTEFQQFLGECKDLKSIFLEDCEFDQACLSMIYSSLPKVDTLQLCGYLSRESLSLNGIEKMKQLKTLGLPLDVQPEEFYPIVPLYTVEHVSCDDYVGQTLLLEILRRFPNLKSLTFPINVYEKGLLILILKHAPQLKSLCVFDMKRITQYFIEDVSQLVSLEALTIKAQFIGRDKFRSLWQTIILPALRTLKIKTTSDIPDSISGSVAAKNPLCKLILNKQLVKPVGRCRSSSNRKRPSTGAA</sequence>
<reference evidence="1" key="2">
    <citation type="submission" date="2020-05" db="UniProtKB">
        <authorList>
            <consortium name="EnsemblMetazoa"/>
        </authorList>
    </citation>
    <scope>IDENTIFICATION</scope>
    <source>
        <strain evidence="1">LVP_AGWG</strain>
    </source>
</reference>
<dbReference type="Pfam" id="PF12937">
    <property type="entry name" value="F-box-like"/>
    <property type="match status" value="1"/>
</dbReference>
<dbReference type="PANTHER" id="PTHR38926:SF5">
    <property type="entry name" value="F-BOX AND LEUCINE-RICH REPEAT PROTEIN 6"/>
    <property type="match status" value="1"/>
</dbReference>
<dbReference type="InterPro" id="IPR001810">
    <property type="entry name" value="F-box_dom"/>
</dbReference>
<dbReference type="PROSITE" id="PS50181">
    <property type="entry name" value="FBOX"/>
    <property type="match status" value="1"/>
</dbReference>
<dbReference type="AlphaFoldDB" id="A0A6I8TH73"/>
<name>A0A6I8TH73_AEDAE</name>
<dbReference type="OrthoDB" id="63267at2759"/>
<accession>A0A6I8TH73</accession>
<dbReference type="SMART" id="SM00256">
    <property type="entry name" value="FBOX"/>
    <property type="match status" value="1"/>
</dbReference>
<reference evidence="1 2" key="1">
    <citation type="submission" date="2017-06" db="EMBL/GenBank/DDBJ databases">
        <title>Aedes aegypti genome working group (AGWG) sequencing and assembly.</title>
        <authorList>
            <consortium name="Aedes aegypti Genome Working Group (AGWG)"/>
            <person name="Matthews B.J."/>
        </authorList>
    </citation>
    <scope>NUCLEOTIDE SEQUENCE [LARGE SCALE GENOMIC DNA]</scope>
    <source>
        <strain evidence="1 2">LVP_AGWG</strain>
    </source>
</reference>
<dbReference type="SUPFAM" id="SSF81383">
    <property type="entry name" value="F-box domain"/>
    <property type="match status" value="1"/>
</dbReference>
<dbReference type="PANTHER" id="PTHR38926">
    <property type="entry name" value="F-BOX DOMAIN CONTAINING PROTEIN, EXPRESSED"/>
    <property type="match status" value="1"/>
</dbReference>
<dbReference type="Gene3D" id="3.80.10.10">
    <property type="entry name" value="Ribonuclease Inhibitor"/>
    <property type="match status" value="2"/>
</dbReference>
<protein>
    <submittedName>
        <fullName evidence="1">Ribosomal protein S6 kinase</fullName>
    </submittedName>
</protein>
<dbReference type="SUPFAM" id="SSF52047">
    <property type="entry name" value="RNI-like"/>
    <property type="match status" value="1"/>
</dbReference>
<proteinExistence type="predicted"/>
<dbReference type="Proteomes" id="UP000008820">
    <property type="component" value="Chromosome 2"/>
</dbReference>
<organism evidence="1 2">
    <name type="scientific">Aedes aegypti</name>
    <name type="common">Yellowfever mosquito</name>
    <name type="synonym">Culex aegypti</name>
    <dbReference type="NCBI Taxonomy" id="7159"/>
    <lineage>
        <taxon>Eukaryota</taxon>
        <taxon>Metazoa</taxon>
        <taxon>Ecdysozoa</taxon>
        <taxon>Arthropoda</taxon>
        <taxon>Hexapoda</taxon>
        <taxon>Insecta</taxon>
        <taxon>Pterygota</taxon>
        <taxon>Neoptera</taxon>
        <taxon>Endopterygota</taxon>
        <taxon>Diptera</taxon>
        <taxon>Nematocera</taxon>
        <taxon>Culicoidea</taxon>
        <taxon>Culicidae</taxon>
        <taxon>Culicinae</taxon>
        <taxon>Aedini</taxon>
        <taxon>Aedes</taxon>
        <taxon>Stegomyia</taxon>
    </lineage>
</organism>
<evidence type="ECO:0000313" key="2">
    <source>
        <dbReference type="Proteomes" id="UP000008820"/>
    </source>
</evidence>
<dbReference type="EnsemblMetazoa" id="AAEL018120-RH">
    <property type="protein sequence ID" value="AAEL018120-PH"/>
    <property type="gene ID" value="AAEL018120"/>
</dbReference>
<evidence type="ECO:0000313" key="1">
    <source>
        <dbReference type="EnsemblMetazoa" id="AAEL018120-PH"/>
    </source>
</evidence>
<dbReference type="InterPro" id="IPR032675">
    <property type="entry name" value="LRR_dom_sf"/>
</dbReference>